<reference evidence="1 2" key="1">
    <citation type="submission" date="2011-08" db="EMBL/GenBank/DDBJ databases">
        <authorList>
            <person name="Weinstock G."/>
            <person name="Sodergren E."/>
            <person name="Clifton S."/>
            <person name="Fulton L."/>
            <person name="Fulton B."/>
            <person name="Courtney L."/>
            <person name="Fronick C."/>
            <person name="Harrison M."/>
            <person name="Strong C."/>
            <person name="Farmer C."/>
            <person name="Delahaunty K."/>
            <person name="Markovic C."/>
            <person name="Hall O."/>
            <person name="Minx P."/>
            <person name="Tomlinson C."/>
            <person name="Mitreva M."/>
            <person name="Hou S."/>
            <person name="Chen J."/>
            <person name="Wollam A."/>
            <person name="Pepin K.H."/>
            <person name="Johnson M."/>
            <person name="Bhonagiri V."/>
            <person name="Zhang X."/>
            <person name="Suruliraj S."/>
            <person name="Warren W."/>
            <person name="Chinwalla A."/>
            <person name="Mardis E.R."/>
            <person name="Wilson R.K."/>
        </authorList>
    </citation>
    <scope>NUCLEOTIDE SEQUENCE [LARGE SCALE GENOMIC DNA]</scope>
    <source>
        <strain evidence="1 2">DSM 18206</strain>
    </source>
</reference>
<dbReference type="Proteomes" id="UP000004407">
    <property type="component" value="Unassembled WGS sequence"/>
</dbReference>
<evidence type="ECO:0000313" key="2">
    <source>
        <dbReference type="Proteomes" id="UP000004407"/>
    </source>
</evidence>
<accession>G6B161</accession>
<evidence type="ECO:0000313" key="1">
    <source>
        <dbReference type="EMBL" id="EHJ36890.1"/>
    </source>
</evidence>
<dbReference type="EMBL" id="AFZZ01000229">
    <property type="protein sequence ID" value="EHJ36890.1"/>
    <property type="molecule type" value="Genomic_DNA"/>
</dbReference>
<dbReference type="HOGENOM" id="CLU_3010562_0_0_10"/>
<gene>
    <name evidence="1" type="ORF">HMPREF0673_02631</name>
</gene>
<proteinExistence type="predicted"/>
<organism evidence="1 2">
    <name type="scientific">Leyella stercorea DSM 18206</name>
    <dbReference type="NCBI Taxonomy" id="1002367"/>
    <lineage>
        <taxon>Bacteria</taxon>
        <taxon>Pseudomonadati</taxon>
        <taxon>Bacteroidota</taxon>
        <taxon>Bacteroidia</taxon>
        <taxon>Bacteroidales</taxon>
        <taxon>Prevotellaceae</taxon>
        <taxon>Leyella</taxon>
    </lineage>
</organism>
<sequence>MFLCVVYLLIPTSNHNAPGIWLKNQIVVYLLIPTSNHNLSYLPKSTFMLYIF</sequence>
<protein>
    <submittedName>
        <fullName evidence="1">Uncharacterized protein</fullName>
    </submittedName>
</protein>
<dbReference type="AlphaFoldDB" id="G6B161"/>
<comment type="caution">
    <text evidence="1">The sequence shown here is derived from an EMBL/GenBank/DDBJ whole genome shotgun (WGS) entry which is preliminary data.</text>
</comment>
<name>G6B161_9BACT</name>